<evidence type="ECO:0000313" key="9">
    <source>
        <dbReference type="EMBL" id="TLD02525.1"/>
    </source>
</evidence>
<keyword evidence="5 7" id="KW-1133">Transmembrane helix</keyword>
<comment type="caution">
    <text evidence="9">The sequence shown here is derived from an EMBL/GenBank/DDBJ whole genome shotgun (WGS) entry which is preliminary data.</text>
</comment>
<evidence type="ECO:0000256" key="4">
    <source>
        <dbReference type="ARBA" id="ARBA00022692"/>
    </source>
</evidence>
<feature type="domain" description="ABC transmembrane type-1" evidence="8">
    <location>
        <begin position="79"/>
        <end position="279"/>
    </location>
</feature>
<feature type="transmembrane region" description="Helical" evidence="7">
    <location>
        <begin position="265"/>
        <end position="285"/>
    </location>
</feature>
<keyword evidence="3" id="KW-1003">Cell membrane</keyword>
<dbReference type="SUPFAM" id="SSF161098">
    <property type="entry name" value="MetI-like"/>
    <property type="match status" value="1"/>
</dbReference>
<evidence type="ECO:0000256" key="7">
    <source>
        <dbReference type="RuleBase" id="RU363032"/>
    </source>
</evidence>
<organism evidence="9 10">
    <name type="scientific">Robinsoniella peoriensis</name>
    <dbReference type="NCBI Taxonomy" id="180332"/>
    <lineage>
        <taxon>Bacteria</taxon>
        <taxon>Bacillati</taxon>
        <taxon>Bacillota</taxon>
        <taxon>Clostridia</taxon>
        <taxon>Lachnospirales</taxon>
        <taxon>Lachnospiraceae</taxon>
        <taxon>Robinsoniella</taxon>
    </lineage>
</organism>
<evidence type="ECO:0000256" key="1">
    <source>
        <dbReference type="ARBA" id="ARBA00004651"/>
    </source>
</evidence>
<dbReference type="PROSITE" id="PS50928">
    <property type="entry name" value="ABC_TM1"/>
    <property type="match status" value="1"/>
</dbReference>
<dbReference type="InterPro" id="IPR035906">
    <property type="entry name" value="MetI-like_sf"/>
</dbReference>
<dbReference type="RefSeq" id="WP_081820126.1">
    <property type="nucleotide sequence ID" value="NZ_JTGN01000005.1"/>
</dbReference>
<comment type="subcellular location">
    <subcellularLocation>
        <location evidence="1 7">Cell membrane</location>
        <topology evidence="1 7">Multi-pass membrane protein</topology>
    </subcellularLocation>
</comment>
<evidence type="ECO:0000256" key="6">
    <source>
        <dbReference type="ARBA" id="ARBA00023136"/>
    </source>
</evidence>
<dbReference type="Gene3D" id="1.10.3720.10">
    <property type="entry name" value="MetI-like"/>
    <property type="match status" value="1"/>
</dbReference>
<feature type="transmembrane region" description="Helical" evidence="7">
    <location>
        <begin position="78"/>
        <end position="102"/>
    </location>
</feature>
<evidence type="ECO:0000313" key="10">
    <source>
        <dbReference type="Proteomes" id="UP000306509"/>
    </source>
</evidence>
<keyword evidence="2 7" id="KW-0813">Transport</keyword>
<dbReference type="GO" id="GO:0005886">
    <property type="term" value="C:plasma membrane"/>
    <property type="evidence" value="ECO:0007669"/>
    <property type="project" value="UniProtKB-SubCell"/>
</dbReference>
<dbReference type="AlphaFoldDB" id="A0A4U8QBR4"/>
<keyword evidence="6 7" id="KW-0472">Membrane</keyword>
<keyword evidence="10" id="KW-1185">Reference proteome</keyword>
<evidence type="ECO:0000259" key="8">
    <source>
        <dbReference type="PROSITE" id="PS50928"/>
    </source>
</evidence>
<dbReference type="PANTHER" id="PTHR43744">
    <property type="entry name" value="ABC TRANSPORTER PERMEASE PROTEIN MG189-RELATED-RELATED"/>
    <property type="match status" value="1"/>
</dbReference>
<dbReference type="Pfam" id="PF00528">
    <property type="entry name" value="BPD_transp_1"/>
    <property type="match status" value="1"/>
</dbReference>
<protein>
    <submittedName>
        <fullName evidence="9">Lactose transport system permease protein LacG</fullName>
    </submittedName>
</protein>
<dbReference type="STRING" id="180332.GCA_000797495_00899"/>
<sequence length="300" mass="33996">MITKRLKSKKTLSERIADIFIYLICILLVIICIYPFYYVIIYSISDPAQASKGIFLLPKGFNLDTYKGIIKLNDIPGAYLISILRTLLGTGITIISSSFFAYLVTNQKMYYRKIVYRFVIITMYINAGLIPWYITMKAYGLQNNFLLYILPGALSAYYVILLKTYMESLPKELEESAKIDGAGMMTIFGRIIFPLSKPIVATVGVFSMVGQWNQWQDNYFLVSDAKLQTLQMVLYNYLNQANRFQSMSSNAIDASAVTSSITPSSIKMCITVLVVLPIMCVYPFLQRYFVKGIMMGAVKG</sequence>
<dbReference type="CDD" id="cd06261">
    <property type="entry name" value="TM_PBP2"/>
    <property type="match status" value="1"/>
</dbReference>
<proteinExistence type="inferred from homology"/>
<feature type="transmembrane region" description="Helical" evidence="7">
    <location>
        <begin position="187"/>
        <end position="209"/>
    </location>
</feature>
<dbReference type="InterPro" id="IPR000515">
    <property type="entry name" value="MetI-like"/>
</dbReference>
<dbReference type="GO" id="GO:0055085">
    <property type="term" value="P:transmembrane transport"/>
    <property type="evidence" value="ECO:0007669"/>
    <property type="project" value="InterPro"/>
</dbReference>
<feature type="transmembrane region" description="Helical" evidence="7">
    <location>
        <begin position="146"/>
        <end position="166"/>
    </location>
</feature>
<dbReference type="Proteomes" id="UP000306509">
    <property type="component" value="Unassembled WGS sequence"/>
</dbReference>
<accession>A0A4U8QBR4</accession>
<name>A0A4U8QBR4_9FIRM</name>
<feature type="transmembrane region" description="Helical" evidence="7">
    <location>
        <begin position="114"/>
        <end position="134"/>
    </location>
</feature>
<feature type="transmembrane region" description="Helical" evidence="7">
    <location>
        <begin position="20"/>
        <end position="44"/>
    </location>
</feature>
<reference evidence="9 10" key="1">
    <citation type="journal article" date="2019" name="Anaerobe">
        <title>Detection of Robinsoniella peoriensis in multiple bone samples of a trauma patient.</title>
        <authorList>
            <person name="Schrottner P."/>
            <person name="Hartwich K."/>
            <person name="Bunk B."/>
            <person name="Schober I."/>
            <person name="Helbig S."/>
            <person name="Rudolph W.W."/>
            <person name="Gunzer F."/>
        </authorList>
    </citation>
    <scope>NUCLEOTIDE SEQUENCE [LARGE SCALE GENOMIC DNA]</scope>
    <source>
        <strain evidence="9 10">DSM 106044</strain>
    </source>
</reference>
<comment type="similarity">
    <text evidence="7">Belongs to the binding-protein-dependent transport system permease family.</text>
</comment>
<evidence type="ECO:0000256" key="3">
    <source>
        <dbReference type="ARBA" id="ARBA00022475"/>
    </source>
</evidence>
<gene>
    <name evidence="9" type="primary">lacG_3</name>
    <name evidence="9" type="ORF">DSM106044_00503</name>
</gene>
<evidence type="ECO:0000256" key="2">
    <source>
        <dbReference type="ARBA" id="ARBA00022448"/>
    </source>
</evidence>
<keyword evidence="4 7" id="KW-0812">Transmembrane</keyword>
<evidence type="ECO:0000256" key="5">
    <source>
        <dbReference type="ARBA" id="ARBA00022989"/>
    </source>
</evidence>
<dbReference type="EMBL" id="QGQD01000012">
    <property type="protein sequence ID" value="TLD02525.1"/>
    <property type="molecule type" value="Genomic_DNA"/>
</dbReference>
<dbReference type="PANTHER" id="PTHR43744:SF9">
    <property type="entry name" value="POLYGALACTURONAN_RHAMNOGALACTURONAN TRANSPORT SYSTEM PERMEASE PROTEIN YTCP"/>
    <property type="match status" value="1"/>
</dbReference>